<gene>
    <name evidence="4" type="ORF">WMY93_021056</name>
</gene>
<dbReference type="Gene3D" id="2.60.120.200">
    <property type="match status" value="3"/>
</dbReference>
<dbReference type="EMBL" id="JBBPFD010000015">
    <property type="protein sequence ID" value="KAK7895731.1"/>
    <property type="molecule type" value="Genomic_DNA"/>
</dbReference>
<protein>
    <recommendedName>
        <fullName evidence="3">MAM domain-containing protein</fullName>
    </recommendedName>
</protein>
<dbReference type="GO" id="GO:0016020">
    <property type="term" value="C:membrane"/>
    <property type="evidence" value="ECO:0007669"/>
    <property type="project" value="InterPro"/>
</dbReference>
<dbReference type="PROSITE" id="PS00740">
    <property type="entry name" value="MAM_1"/>
    <property type="match status" value="1"/>
</dbReference>
<evidence type="ECO:0000313" key="5">
    <source>
        <dbReference type="Proteomes" id="UP001460270"/>
    </source>
</evidence>
<feature type="domain" description="MAM" evidence="3">
    <location>
        <begin position="364"/>
        <end position="519"/>
    </location>
</feature>
<dbReference type="InterPro" id="IPR013320">
    <property type="entry name" value="ConA-like_dom_sf"/>
</dbReference>
<dbReference type="PANTHER" id="PTHR23282:SF101">
    <property type="entry name" value="MAM DOMAIN-CONTAINING PROTEIN"/>
    <property type="match status" value="1"/>
</dbReference>
<keyword evidence="2" id="KW-0732">Signal</keyword>
<evidence type="ECO:0000256" key="2">
    <source>
        <dbReference type="SAM" id="SignalP"/>
    </source>
</evidence>
<feature type="domain" description="MAM" evidence="3">
    <location>
        <begin position="194"/>
        <end position="353"/>
    </location>
</feature>
<evidence type="ECO:0000259" key="3">
    <source>
        <dbReference type="PROSITE" id="PS50060"/>
    </source>
</evidence>
<feature type="domain" description="MAM" evidence="3">
    <location>
        <begin position="528"/>
        <end position="552"/>
    </location>
</feature>
<feature type="chain" id="PRO_5043979325" description="MAM domain-containing protein" evidence="2">
    <location>
        <begin position="19"/>
        <end position="969"/>
    </location>
</feature>
<dbReference type="CDD" id="cd06263">
    <property type="entry name" value="MAM"/>
    <property type="match status" value="3"/>
</dbReference>
<feature type="domain" description="MAM" evidence="3">
    <location>
        <begin position="852"/>
        <end position="939"/>
    </location>
</feature>
<evidence type="ECO:0000256" key="1">
    <source>
        <dbReference type="SAM" id="MobiDB-lite"/>
    </source>
</evidence>
<dbReference type="SMART" id="SM00137">
    <property type="entry name" value="MAM"/>
    <property type="match status" value="3"/>
</dbReference>
<comment type="caution">
    <text evidence="4">The sequence shown here is derived from an EMBL/GenBank/DDBJ whole genome shotgun (WGS) entry which is preliminary data.</text>
</comment>
<reference evidence="5" key="1">
    <citation type="submission" date="2024-04" db="EMBL/GenBank/DDBJ databases">
        <title>Salinicola lusitanus LLJ914,a marine bacterium isolated from the Okinawa Trough.</title>
        <authorList>
            <person name="Li J."/>
        </authorList>
    </citation>
    <scope>NUCLEOTIDE SEQUENCE [LARGE SCALE GENOMIC DNA]</scope>
</reference>
<dbReference type="Pfam" id="PF00629">
    <property type="entry name" value="MAM"/>
    <property type="match status" value="3"/>
</dbReference>
<feature type="region of interest" description="Disordered" evidence="1">
    <location>
        <begin position="548"/>
        <end position="573"/>
    </location>
</feature>
<dbReference type="PROSITE" id="PS50060">
    <property type="entry name" value="MAM_2"/>
    <property type="match status" value="4"/>
</dbReference>
<sequence>MSLEEMLLVLLLLGAAQARLMIHTHHNILHFPPNSALSVHYHATVSGPAPGPAPGSCSFDSHTCGYTWDPDYSPWSLHSEGHFIAVESDLGRADIVEDVPQTPVQSGGARGVLLSPLLELDEWSCLRLVYQVSVEGNLDVLLRSEARASTNRCGTPKKRLKAGSSPVVIDGTSGGAAGSSVSLFEIHVSPGYCLECSFEESHLCGYSNQWNANVNWYVGGGAVQLLDDDHASHNSTGHFMYVDSLHAVTFQEVAKLLSPMTTAPMSGCLSFQYQRSEALGNLFSVYTRDRLGQYQELWRAAPESQGPGEWETVQVDLKAPYALQVVFEVAFSSPRGGRVAVDDVSFSPQFCSADTEPTFDPSVGTCDFEEGLCGYVQGHGAPWRRVTVKPNIFRTGDHTTGAGSFLLAHSLLGHRSGYVSRLMGPSLPGNTEFCLMFYFTLRGFNQTEQALSVYLQQGLVQHKIWTQAEKSRGIWIQGDVSFTTSSPSKVVFVSMCKSLWDCGSVAMDDITLDLGHCELNTGRLSVPAQCDFESGFCGYSQDRHSDDTDWYRRRGPTPTSYTGTHRASPRQGVSTHLARRYSHHPPGPPTSTGLGTLTPPLSAPGARYSHTPLHRAGYSHTPLHRAGYSLTPLHRARYSHTPLHRARYSHTPLHRARYSHTPLHRAGTLTHLCTGLGTLTHLCTGLGTLTHLCTGLGTLTHLCTGLGTLTHLCTGLGTLTHLCTGLGTLTHLCTGLGLGTLSHLCTGLGTLTHLCTGLGTLSHLCTGLGTLTHFCTGLGTLTHFCTGLGTLTHLCTGLGTLTHLCTGLGTLTHFCTGLGTLTHLCTGLGTLTHLCTGLGTPTQTPKKENLYAGGYYAYLEASPLLPGHAARLRSSSLRGSWGPQCLLFHYHMYGSGTGRLSVHVDEGGEVLSVWEREGEQSMGWLRAHVQYHSDKLHQVCAQCVGQRRGAECVLLRAHVQYHSCIVAIS</sequence>
<dbReference type="Proteomes" id="UP001460270">
    <property type="component" value="Unassembled WGS sequence"/>
</dbReference>
<accession>A0AAW0NDV9</accession>
<feature type="signal peptide" evidence="2">
    <location>
        <begin position="1"/>
        <end position="18"/>
    </location>
</feature>
<dbReference type="PANTHER" id="PTHR23282">
    <property type="entry name" value="APICAL ENDOSOMAL GLYCOPROTEIN PRECURSOR"/>
    <property type="match status" value="1"/>
</dbReference>
<dbReference type="InterPro" id="IPR051560">
    <property type="entry name" value="MAM_domain-containing"/>
</dbReference>
<name>A0AAW0NDV9_9GOBI</name>
<dbReference type="AlphaFoldDB" id="A0AAW0NDV9"/>
<dbReference type="InterPro" id="IPR000998">
    <property type="entry name" value="MAM_dom"/>
</dbReference>
<evidence type="ECO:0000313" key="4">
    <source>
        <dbReference type="EMBL" id="KAK7895731.1"/>
    </source>
</evidence>
<organism evidence="4 5">
    <name type="scientific">Mugilogobius chulae</name>
    <name type="common">yellowstripe goby</name>
    <dbReference type="NCBI Taxonomy" id="88201"/>
    <lineage>
        <taxon>Eukaryota</taxon>
        <taxon>Metazoa</taxon>
        <taxon>Chordata</taxon>
        <taxon>Craniata</taxon>
        <taxon>Vertebrata</taxon>
        <taxon>Euteleostomi</taxon>
        <taxon>Actinopterygii</taxon>
        <taxon>Neopterygii</taxon>
        <taxon>Teleostei</taxon>
        <taxon>Neoteleostei</taxon>
        <taxon>Acanthomorphata</taxon>
        <taxon>Gobiaria</taxon>
        <taxon>Gobiiformes</taxon>
        <taxon>Gobioidei</taxon>
        <taxon>Gobiidae</taxon>
        <taxon>Gobionellinae</taxon>
        <taxon>Mugilogobius</taxon>
    </lineage>
</organism>
<dbReference type="SUPFAM" id="SSF49899">
    <property type="entry name" value="Concanavalin A-like lectins/glucanases"/>
    <property type="match status" value="4"/>
</dbReference>
<keyword evidence="5" id="KW-1185">Reference proteome</keyword>
<proteinExistence type="predicted"/>